<name>A0A398CV14_9BACL</name>
<feature type="domain" description="PurM-like N-terminal" evidence="15">
    <location>
        <begin position="72"/>
        <end position="162"/>
    </location>
</feature>
<dbReference type="Pfam" id="PF02769">
    <property type="entry name" value="AIRS_C"/>
    <property type="match status" value="1"/>
</dbReference>
<organism evidence="17 18">
    <name type="scientific">Cohnella faecalis</name>
    <dbReference type="NCBI Taxonomy" id="2315694"/>
    <lineage>
        <taxon>Bacteria</taxon>
        <taxon>Bacillati</taxon>
        <taxon>Bacillota</taxon>
        <taxon>Bacilli</taxon>
        <taxon>Bacillales</taxon>
        <taxon>Paenibacillaceae</taxon>
        <taxon>Cohnella</taxon>
    </lineage>
</organism>
<dbReference type="Proteomes" id="UP000266340">
    <property type="component" value="Unassembled WGS sequence"/>
</dbReference>
<comment type="catalytic activity">
    <reaction evidence="14">
        <text>2-formamido-N(1)-(5-O-phospho-beta-D-ribosyl)acetamidine + ATP = 5-amino-1-(5-phospho-beta-D-ribosyl)imidazole + ADP + phosphate + H(+)</text>
        <dbReference type="Rhea" id="RHEA:23032"/>
        <dbReference type="ChEBI" id="CHEBI:15378"/>
        <dbReference type="ChEBI" id="CHEBI:30616"/>
        <dbReference type="ChEBI" id="CHEBI:43474"/>
        <dbReference type="ChEBI" id="CHEBI:137981"/>
        <dbReference type="ChEBI" id="CHEBI:147287"/>
        <dbReference type="ChEBI" id="CHEBI:456216"/>
        <dbReference type="EC" id="6.3.3.1"/>
    </reaction>
</comment>
<sequence>MDAGRTYRDAGVDIDKANEAKAGMTGSMVTADRRVIHKPGAFASLFVADFHDVANPVLVMKAEEPGSKQLLAFKHGRVESICYDLVNHLVNDIIVMGAKPEAVLDTILCGKLDKETVVDIVKYISNACREQGCSLIGGETSEQPGLLAEGRYMLNASIVGVVDRNKIIDGSRIRRGDAVLAIASNGLHTNGYSLVRQMMEAAPEIENLVIDGEPFLDAILRPHKCYYGPLKDLFERGAVHGMAHITGGGIAGNLARILPEGTSARIDLSLIEVLPIFSVIRSFGNVPTEDMLRTFNMGVGLTVVADPADVPVIREHLRVVGCHSYTIGEIVEGAQQVEFLGQLRWD</sequence>
<dbReference type="GO" id="GO:0006189">
    <property type="term" value="P:'de novo' IMP biosynthetic process"/>
    <property type="evidence" value="ECO:0007669"/>
    <property type="project" value="UniProtKB-UniPathway"/>
</dbReference>
<dbReference type="GO" id="GO:0004641">
    <property type="term" value="F:phosphoribosylformylglycinamidine cyclo-ligase activity"/>
    <property type="evidence" value="ECO:0007669"/>
    <property type="project" value="UniProtKB-EC"/>
</dbReference>
<evidence type="ECO:0000256" key="2">
    <source>
        <dbReference type="ARBA" id="ARBA00004686"/>
    </source>
</evidence>
<dbReference type="GO" id="GO:0046084">
    <property type="term" value="P:adenine biosynthetic process"/>
    <property type="evidence" value="ECO:0007669"/>
    <property type="project" value="TreeGrafter"/>
</dbReference>
<comment type="subcellular location">
    <subcellularLocation>
        <location evidence="1">Cytoplasm</location>
    </subcellularLocation>
</comment>
<evidence type="ECO:0000313" key="18">
    <source>
        <dbReference type="Proteomes" id="UP000266340"/>
    </source>
</evidence>
<keyword evidence="8" id="KW-0547">Nucleotide-binding</keyword>
<keyword evidence="10" id="KW-0067">ATP-binding</keyword>
<dbReference type="InterPro" id="IPR036676">
    <property type="entry name" value="PurM-like_C_sf"/>
</dbReference>
<evidence type="ECO:0000313" key="17">
    <source>
        <dbReference type="EMBL" id="RIE05119.1"/>
    </source>
</evidence>
<dbReference type="UniPathway" id="UPA00074">
    <property type="reaction ID" value="UER00129"/>
</dbReference>
<evidence type="ECO:0000256" key="10">
    <source>
        <dbReference type="ARBA" id="ARBA00022840"/>
    </source>
</evidence>
<dbReference type="GO" id="GO:0005524">
    <property type="term" value="F:ATP binding"/>
    <property type="evidence" value="ECO:0007669"/>
    <property type="project" value="UniProtKB-KW"/>
</dbReference>
<evidence type="ECO:0000256" key="14">
    <source>
        <dbReference type="ARBA" id="ARBA00049057"/>
    </source>
</evidence>
<dbReference type="Pfam" id="PF00586">
    <property type="entry name" value="AIRS"/>
    <property type="match status" value="1"/>
</dbReference>
<evidence type="ECO:0000256" key="6">
    <source>
        <dbReference type="ARBA" id="ARBA00022490"/>
    </source>
</evidence>
<dbReference type="GO" id="GO:0005829">
    <property type="term" value="C:cytosol"/>
    <property type="evidence" value="ECO:0007669"/>
    <property type="project" value="TreeGrafter"/>
</dbReference>
<dbReference type="OrthoDB" id="2533305at2"/>
<evidence type="ECO:0000256" key="13">
    <source>
        <dbReference type="ARBA" id="ARBA00033093"/>
    </source>
</evidence>
<dbReference type="RefSeq" id="WP_119147715.1">
    <property type="nucleotide sequence ID" value="NZ_JBHSOV010000021.1"/>
</dbReference>
<evidence type="ECO:0000256" key="3">
    <source>
        <dbReference type="ARBA" id="ARBA00010280"/>
    </source>
</evidence>
<dbReference type="PANTHER" id="PTHR10520">
    <property type="entry name" value="TRIFUNCTIONAL PURINE BIOSYNTHETIC PROTEIN ADENOSINE-3-RELATED"/>
    <property type="match status" value="1"/>
</dbReference>
<keyword evidence="18" id="KW-1185">Reference proteome</keyword>
<dbReference type="EMBL" id="QXJM01000016">
    <property type="protein sequence ID" value="RIE05119.1"/>
    <property type="molecule type" value="Genomic_DNA"/>
</dbReference>
<proteinExistence type="inferred from homology"/>
<dbReference type="SUPFAM" id="SSF56042">
    <property type="entry name" value="PurM C-terminal domain-like"/>
    <property type="match status" value="1"/>
</dbReference>
<dbReference type="CDD" id="cd02196">
    <property type="entry name" value="PurM"/>
    <property type="match status" value="1"/>
</dbReference>
<dbReference type="Gene3D" id="3.30.1330.10">
    <property type="entry name" value="PurM-like, N-terminal domain"/>
    <property type="match status" value="1"/>
</dbReference>
<evidence type="ECO:0000256" key="5">
    <source>
        <dbReference type="ARBA" id="ARBA00020367"/>
    </source>
</evidence>
<accession>A0A398CV14</accession>
<comment type="similarity">
    <text evidence="3">Belongs to the AIR synthase family.</text>
</comment>
<dbReference type="InterPro" id="IPR036921">
    <property type="entry name" value="PurM-like_N_sf"/>
</dbReference>
<evidence type="ECO:0000256" key="12">
    <source>
        <dbReference type="ARBA" id="ARBA00032931"/>
    </source>
</evidence>
<dbReference type="AlphaFoldDB" id="A0A398CV14"/>
<dbReference type="GO" id="GO:0004637">
    <property type="term" value="F:phosphoribosylamine-glycine ligase activity"/>
    <property type="evidence" value="ECO:0007669"/>
    <property type="project" value="TreeGrafter"/>
</dbReference>
<gene>
    <name evidence="17" type="ORF">D3H35_03055</name>
</gene>
<evidence type="ECO:0000259" key="15">
    <source>
        <dbReference type="Pfam" id="PF00586"/>
    </source>
</evidence>
<dbReference type="InterPro" id="IPR010918">
    <property type="entry name" value="PurM-like_C_dom"/>
</dbReference>
<comment type="caution">
    <text evidence="17">The sequence shown here is derived from an EMBL/GenBank/DDBJ whole genome shotgun (WGS) entry which is preliminary data.</text>
</comment>
<dbReference type="InterPro" id="IPR016188">
    <property type="entry name" value="PurM-like_N"/>
</dbReference>
<keyword evidence="6" id="KW-0963">Cytoplasm</keyword>
<dbReference type="EC" id="6.3.3.1" evidence="4"/>
<evidence type="ECO:0000256" key="8">
    <source>
        <dbReference type="ARBA" id="ARBA00022741"/>
    </source>
</evidence>
<evidence type="ECO:0000256" key="7">
    <source>
        <dbReference type="ARBA" id="ARBA00022598"/>
    </source>
</evidence>
<evidence type="ECO:0000256" key="9">
    <source>
        <dbReference type="ARBA" id="ARBA00022755"/>
    </source>
</evidence>
<comment type="pathway">
    <text evidence="2">Purine metabolism; IMP biosynthesis via de novo pathway; 5-amino-1-(5-phospho-D-ribosyl)imidazole from N(2)-formyl-N(1)-(5-phospho-D-ribosyl)glycinamide: step 2/2.</text>
</comment>
<dbReference type="SUPFAM" id="SSF55326">
    <property type="entry name" value="PurM N-terminal domain-like"/>
    <property type="match status" value="1"/>
</dbReference>
<evidence type="ECO:0000259" key="16">
    <source>
        <dbReference type="Pfam" id="PF02769"/>
    </source>
</evidence>
<evidence type="ECO:0000256" key="11">
    <source>
        <dbReference type="ARBA" id="ARBA00031908"/>
    </source>
</evidence>
<dbReference type="Gene3D" id="3.90.650.10">
    <property type="entry name" value="PurM-like C-terminal domain"/>
    <property type="match status" value="1"/>
</dbReference>
<keyword evidence="7 17" id="KW-0436">Ligase</keyword>
<protein>
    <recommendedName>
        <fullName evidence="5">Phosphoribosylformylglycinamidine cyclo-ligase</fullName>
        <ecNumber evidence="4">6.3.3.1</ecNumber>
    </recommendedName>
    <alternativeName>
        <fullName evidence="12">AIR synthase</fullName>
    </alternativeName>
    <alternativeName>
        <fullName evidence="13">AIRS</fullName>
    </alternativeName>
    <alternativeName>
        <fullName evidence="11">Phosphoribosyl-aminoimidazole synthetase</fullName>
    </alternativeName>
</protein>
<dbReference type="NCBIfam" id="TIGR00878">
    <property type="entry name" value="purM"/>
    <property type="match status" value="1"/>
</dbReference>
<evidence type="ECO:0000256" key="1">
    <source>
        <dbReference type="ARBA" id="ARBA00004496"/>
    </source>
</evidence>
<keyword evidence="9" id="KW-0658">Purine biosynthesis</keyword>
<dbReference type="PANTHER" id="PTHR10520:SF12">
    <property type="entry name" value="TRIFUNCTIONAL PURINE BIOSYNTHETIC PROTEIN ADENOSINE-3"/>
    <property type="match status" value="1"/>
</dbReference>
<evidence type="ECO:0000256" key="4">
    <source>
        <dbReference type="ARBA" id="ARBA00013047"/>
    </source>
</evidence>
<reference evidence="17 18" key="1">
    <citation type="submission" date="2018-09" db="EMBL/GenBank/DDBJ databases">
        <title>Cohnella cavernae sp. nov., isolated from a karst cave.</title>
        <authorList>
            <person name="Zhu H."/>
        </authorList>
    </citation>
    <scope>NUCLEOTIDE SEQUENCE [LARGE SCALE GENOMIC DNA]</scope>
    <source>
        <strain evidence="17 18">K2E09-144</strain>
    </source>
</reference>
<dbReference type="InterPro" id="IPR004733">
    <property type="entry name" value="PurM_cligase"/>
</dbReference>
<feature type="domain" description="PurM-like C-terminal" evidence="16">
    <location>
        <begin position="175"/>
        <end position="335"/>
    </location>
</feature>
<dbReference type="FunFam" id="3.90.650.10:FF:000011">
    <property type="entry name" value="Phosphoribosylformylglycinamidine cyclo-ligase"/>
    <property type="match status" value="1"/>
</dbReference>